<protein>
    <submittedName>
        <fullName evidence="5">Peptidase family S51</fullName>
    </submittedName>
</protein>
<keyword evidence="2" id="KW-0645">Protease</keyword>
<dbReference type="GO" id="GO:0006508">
    <property type="term" value="P:proteolysis"/>
    <property type="evidence" value="ECO:0007669"/>
    <property type="project" value="UniProtKB-KW"/>
</dbReference>
<evidence type="ECO:0000256" key="2">
    <source>
        <dbReference type="ARBA" id="ARBA00022670"/>
    </source>
</evidence>
<proteinExistence type="inferred from homology"/>
<dbReference type="GO" id="GO:0008236">
    <property type="term" value="F:serine-type peptidase activity"/>
    <property type="evidence" value="ECO:0007669"/>
    <property type="project" value="UniProtKB-KW"/>
</dbReference>
<evidence type="ECO:0000256" key="3">
    <source>
        <dbReference type="ARBA" id="ARBA00022801"/>
    </source>
</evidence>
<dbReference type="InterPro" id="IPR029062">
    <property type="entry name" value="Class_I_gatase-like"/>
</dbReference>
<evidence type="ECO:0000256" key="4">
    <source>
        <dbReference type="ARBA" id="ARBA00022825"/>
    </source>
</evidence>
<keyword evidence="4" id="KW-0720">Serine protease</keyword>
<dbReference type="STRING" id="54.SAMN02745121_04926"/>
<sequence length="307" mass="34000">MTRGVLLGPQRLHPIVDKAADMLGIDGRIAAVTAGWQEREAEDQELCAALGNRAVNLMLHARAETAFREDPELFAAHRAKQDRLRQLQDLYRLRLASHLKAARRVQQAQAPRDLIESELEEAVQAIRLLDAHHVVKTQHIQKDFDRKVKPLERPAVVKQLKEIEAILAGCAGVAIAGGHVAVLYNRLRLFDLGPRLADLPIIAWSAGAMVVSSRIVLFHDSPPQGRGNAEVLEGGLGLFPGVVPLPHARRRLNLQDPGRITVFARRFAPATCVALDERCFIHFEGPRWSAGTNTFQLRTDGHLVALH</sequence>
<name>A0A1I2C3U8_9BACT</name>
<gene>
    <name evidence="5" type="ORF">SAMN02745121_04926</name>
</gene>
<organism evidence="5 6">
    <name type="scientific">Nannocystis exedens</name>
    <dbReference type="NCBI Taxonomy" id="54"/>
    <lineage>
        <taxon>Bacteria</taxon>
        <taxon>Pseudomonadati</taxon>
        <taxon>Myxococcota</taxon>
        <taxon>Polyangia</taxon>
        <taxon>Nannocystales</taxon>
        <taxon>Nannocystaceae</taxon>
        <taxon>Nannocystis</taxon>
    </lineage>
</organism>
<keyword evidence="3" id="KW-0378">Hydrolase</keyword>
<dbReference type="InterPro" id="IPR005320">
    <property type="entry name" value="Peptidase_S51"/>
</dbReference>
<accession>A0A1I2C3U8</accession>
<evidence type="ECO:0000256" key="1">
    <source>
        <dbReference type="ARBA" id="ARBA00006534"/>
    </source>
</evidence>
<dbReference type="Pfam" id="PF03575">
    <property type="entry name" value="Peptidase_S51"/>
    <property type="match status" value="1"/>
</dbReference>
<dbReference type="Proteomes" id="UP000199400">
    <property type="component" value="Unassembled WGS sequence"/>
</dbReference>
<dbReference type="SUPFAM" id="SSF52317">
    <property type="entry name" value="Class I glutamine amidotransferase-like"/>
    <property type="match status" value="1"/>
</dbReference>
<dbReference type="Gene3D" id="3.40.50.880">
    <property type="match status" value="1"/>
</dbReference>
<reference evidence="6" key="1">
    <citation type="submission" date="2016-10" db="EMBL/GenBank/DDBJ databases">
        <authorList>
            <person name="Varghese N."/>
            <person name="Submissions S."/>
        </authorList>
    </citation>
    <scope>NUCLEOTIDE SEQUENCE [LARGE SCALE GENOMIC DNA]</scope>
    <source>
        <strain evidence="6">ATCC 25963</strain>
    </source>
</reference>
<keyword evidence="6" id="KW-1185">Reference proteome</keyword>
<dbReference type="AlphaFoldDB" id="A0A1I2C3U8"/>
<dbReference type="EMBL" id="FOMX01000016">
    <property type="protein sequence ID" value="SFE62443.1"/>
    <property type="molecule type" value="Genomic_DNA"/>
</dbReference>
<evidence type="ECO:0000313" key="5">
    <source>
        <dbReference type="EMBL" id="SFE62443.1"/>
    </source>
</evidence>
<evidence type="ECO:0000313" key="6">
    <source>
        <dbReference type="Proteomes" id="UP000199400"/>
    </source>
</evidence>
<comment type="similarity">
    <text evidence="1">Belongs to the peptidase S51 family.</text>
</comment>